<feature type="region of interest" description="Disordered" evidence="2">
    <location>
        <begin position="1321"/>
        <end position="1348"/>
    </location>
</feature>
<feature type="compositionally biased region" description="Low complexity" evidence="2">
    <location>
        <begin position="1851"/>
        <end position="1866"/>
    </location>
</feature>
<feature type="region of interest" description="Disordered" evidence="2">
    <location>
        <begin position="2288"/>
        <end position="2346"/>
    </location>
</feature>
<feature type="compositionally biased region" description="Polar residues" evidence="2">
    <location>
        <begin position="1333"/>
        <end position="1348"/>
    </location>
</feature>
<name>A0ABP0UKV8_9BRYO</name>
<dbReference type="EMBL" id="OZ019896">
    <property type="protein sequence ID" value="CAK9224057.1"/>
    <property type="molecule type" value="Genomic_DNA"/>
</dbReference>
<dbReference type="InterPro" id="IPR014012">
    <property type="entry name" value="HSA_dom"/>
</dbReference>
<feature type="domain" description="HSA" evidence="4">
    <location>
        <begin position="689"/>
        <end position="765"/>
    </location>
</feature>
<dbReference type="PANTHER" id="PTHR46774:SF3">
    <property type="entry name" value="CHROMATIN MODIFICATION-RELATED PROTEIN EAF1 A-RELATED"/>
    <property type="match status" value="1"/>
</dbReference>
<feature type="compositionally biased region" description="Polar residues" evidence="2">
    <location>
        <begin position="540"/>
        <end position="550"/>
    </location>
</feature>
<dbReference type="SMART" id="SM00717">
    <property type="entry name" value="SANT"/>
    <property type="match status" value="1"/>
</dbReference>
<feature type="compositionally biased region" description="Polar residues" evidence="2">
    <location>
        <begin position="2303"/>
        <end position="2314"/>
    </location>
</feature>
<feature type="region of interest" description="Disordered" evidence="2">
    <location>
        <begin position="31"/>
        <end position="75"/>
    </location>
</feature>
<feature type="region of interest" description="Disordered" evidence="2">
    <location>
        <begin position="431"/>
        <end position="457"/>
    </location>
</feature>
<dbReference type="InterPro" id="IPR044798">
    <property type="entry name" value="EAF1A/B"/>
</dbReference>
<feature type="compositionally biased region" description="Polar residues" evidence="2">
    <location>
        <begin position="1087"/>
        <end position="1101"/>
    </location>
</feature>
<feature type="compositionally biased region" description="Low complexity" evidence="2">
    <location>
        <begin position="1681"/>
        <end position="1712"/>
    </location>
</feature>
<evidence type="ECO:0000259" key="3">
    <source>
        <dbReference type="PROSITE" id="PS50090"/>
    </source>
</evidence>
<dbReference type="PANTHER" id="PTHR46774">
    <property type="entry name" value="CHROMATIN MODIFICATION-RELATED PROTEIN EAF1 A-RELATED"/>
    <property type="match status" value="1"/>
</dbReference>
<feature type="compositionally biased region" description="Low complexity" evidence="2">
    <location>
        <begin position="2315"/>
        <end position="2346"/>
    </location>
</feature>
<dbReference type="InterPro" id="IPR001005">
    <property type="entry name" value="SANT/Myb"/>
</dbReference>
<evidence type="ECO:0000256" key="2">
    <source>
        <dbReference type="SAM" id="MobiDB-lite"/>
    </source>
</evidence>
<feature type="compositionally biased region" description="Polar residues" evidence="2">
    <location>
        <begin position="1738"/>
        <end position="1747"/>
    </location>
</feature>
<proteinExistence type="predicted"/>
<reference evidence="5" key="1">
    <citation type="submission" date="2024-02" db="EMBL/GenBank/DDBJ databases">
        <authorList>
            <consortium name="ELIXIR-Norway"/>
            <consortium name="Elixir Norway"/>
        </authorList>
    </citation>
    <scope>NUCLEOTIDE SEQUENCE</scope>
</reference>
<feature type="region of interest" description="Disordered" evidence="2">
    <location>
        <begin position="1430"/>
        <end position="1482"/>
    </location>
</feature>
<gene>
    <name evidence="5" type="ORF">CSSPTR1EN2_LOCUS17141</name>
</gene>
<feature type="compositionally biased region" description="Low complexity" evidence="2">
    <location>
        <begin position="1774"/>
        <end position="1842"/>
    </location>
</feature>
<sequence>MLASRHGCELRSAAAVDVEVSCELEGRRKAESGIKLGADKGEAELGPRAQEDPGSVPGFEHSVNAEPDSMGAGAGAAATIVHNEPSPCGAAIEKAQAELRRDLAVREERRRELEFLEKGGEPLDFKFGEVSLLPSSSPSPAEPLADQLLFSEGEGGSVANTAVNGDACQDISSEEVSGGRGVELESSFPVNTRDVADGIRSKGESPQTNPSISNLVWTQLDHTTKREGEGYGGACTGLKSQAYTKRNRHRSQHLGNGQLSVKEQEKVADINSSLVVAEPNEPPVATKDEALMDMGLQVLPYESQHAVSGKWNGVTTNQETEPVIEVLTGCGTVLEQHRADVSSNLGKDRDRTVPPSHGSLKSGDSRVSLRVDTGENDGLNLDSKGSTVDLLLSEEKPTPDVKRFHELGEDGAAGLQGHVDENSVLGRVSISPDRATDEGTATGHTGDGTSKQESQERIGTLALPNLSTIERGPDRVHKVVSEGGLSHVPRDSVDEQNLGSQEVSGADGNILPVTELMLEGFKGGSIHKSPMFNKTIVRGTSNVRQANRDQSAQDDKRLVASNPRIKVEDVAAEDRIKSSTTEAELRSSQTNGAPKAQELRTEGQAGAVVGGVPRSIGRTSSACALLKNKFPGVVIPWEKQHDPTIQAEAEKHRADISAKAQKAREDIIIEEAAHLQAARKSTVDQALHKPWPEASRRKKAHWDFVLEEMAWMANDFMQESLWKRAAAAQTCRFIALQRRRDDFLASELSTRQQKVAKVLANAVNSFWRAVEGLLIKEKAGTSLIEKTQTQPGNNSNKDVNEAVPMDVDSLGMDEAAADVGSDQVTKKKSMAIQQYAMRLLESSGFKFMSQTEALATPERHSESNCTILEPFWEDQFPEVSLFYVVSNGSMEVYRASVESDWAMLEAKHVSELTSKQREAEAQAVRDGAEDAAVSCEFGFGDYGNDGGSQDDDLQSHFVLSSLGSGGGLPGIAKKKRKKILKANSAVPKSETGVPLSGFVYQPSVSGGNLELPSPTVTGKRSLSGHLGPGNLPGIIPTKRARSSAANVRPRPAGASTSPGTVGHFPRTTFGSQFQKDEEMDMLDGSNRGESNSDTHSNSLHTVGSDGIFVLSKSKKKKKIKHSLGGSSAPIQAEGRVCGSTSIKGSEGNHGRQDPQPIYEVMKRQGDQLLPPAITASETGPGIAADTSEISGFQGLKKSKIVKQSSDGNSEAISGPIQPISQTGQQYGVLGASKLTRQNSNRDRNNRKSKSSKGSPLNTPTGIGIPWSSVEDQAILVLVHDLGPNWELVSDVLSYNSQLKGIYRKPKQCRERHKFLSEQLGTEIQENSDDLSPLQPSNAQSPGIPKGNNTRALLQRIHGSVEEDTLKVHLEQIVLTWEKLCPWKPTDTREQKGLSAPHPSHGIAISQFCTGGTPNPLDLCDRVTANGDVPSHSFTMQASPHGNGPGLPSGGLPLGSSMRPPSGGMPPGLQGSNGPLGPAVPPSSAAINAAAARDAQRFTAMRLSPEETNRLRMAATGSLGAYNRRLQQQAVSVTTGLPVMGGLPHPNDIPLLSTSTTEGMLGGLNRSMSLPRQGLPGMGSAAVTNIGSAALGTMLPPSGVNMGSPGSLPSGSVSGQFMARNTRELQRFRMGPEEQRIQLIQQLQHQASQGDTQAAAALTSLNGEMVMASSPPPSFSPHHQQQHQAQQQRNQQQQLQLQNHQTQQQQQAWQLQAPHVKEQQRQLQLQQQKRPPGALPQPQLHSPNSLHQQMLGPHQPYVPSLGSQHMGTQSQHIISQQSLTLQKQLGQQQQQVGGPSQVPQSSLPSSSLQSAPVSPVGSGPSSLTSQQQQPPPQQNQVGGQMPQITVPGKPVQAKQFQKQQQNQQQQASRLSKGLNRGPMMMQGLPQSNHLPGNVSLGSNQMPGELPGQLGTNPLQQGQRVLQPQGQMQSGKLQAWSQQTSTGQVPQLQSQGSQLQGGAQSQVLASAAVQQKGHQQQQGTQVVVPKQQLAMSSQQQSQLVPTPQQQSTLAAPIQQTQLLPPAPGQQQQQQSQQRWPMQQQQEPPPQRLQTRHSVTAIGMPLPAQLGKAVMQQQGQGVSSEMASQPGTPTYQIGTTNSIGTAISIGSPSPHMMPVSSGLKSSTVGVHSSQWKSNQAAPPIAGGMFNLTHTSSPGPAHIPSMVSPLGVHMPSSNGNTGMSIHGTSVGGLPQAHAIMQGAAGQKFPVGPGPNGRGIPGSQQGATTGQWSQQGSMAMSTAMSNTVASQTRPPMQSSGMQLGSTMCLATSGPLNVAYNGVPAACQGHSASIPGSGLLYSMQPQQPPHFGNASSTGTVVSQRSASPASSGPDPAAMGSTSPCATPASAGPSSSS</sequence>
<feature type="region of interest" description="Disordered" evidence="2">
    <location>
        <begin position="2018"/>
        <end position="2048"/>
    </location>
</feature>
<organism evidence="5 6">
    <name type="scientific">Sphagnum troendelagicum</name>
    <dbReference type="NCBI Taxonomy" id="128251"/>
    <lineage>
        <taxon>Eukaryota</taxon>
        <taxon>Viridiplantae</taxon>
        <taxon>Streptophyta</taxon>
        <taxon>Embryophyta</taxon>
        <taxon>Bryophyta</taxon>
        <taxon>Sphagnophytina</taxon>
        <taxon>Sphagnopsida</taxon>
        <taxon>Sphagnales</taxon>
        <taxon>Sphagnaceae</taxon>
        <taxon>Sphagnum</taxon>
    </lineage>
</organism>
<feature type="compositionally biased region" description="Polar residues" evidence="2">
    <location>
        <begin position="1760"/>
        <end position="1773"/>
    </location>
</feature>
<feature type="compositionally biased region" description="Basic and acidic residues" evidence="2">
    <location>
        <begin position="31"/>
        <end position="51"/>
    </location>
</feature>
<feature type="compositionally biased region" description="Low complexity" evidence="2">
    <location>
        <begin position="2018"/>
        <end position="2039"/>
    </location>
</feature>
<dbReference type="PROSITE" id="PS51204">
    <property type="entry name" value="HSA"/>
    <property type="match status" value="1"/>
</dbReference>
<feature type="domain" description="Myb-like" evidence="3">
    <location>
        <begin position="1265"/>
        <end position="1311"/>
    </location>
</feature>
<dbReference type="CDD" id="cd00167">
    <property type="entry name" value="SANT"/>
    <property type="match status" value="1"/>
</dbReference>
<dbReference type="PROSITE" id="PS50090">
    <property type="entry name" value="MYB_LIKE"/>
    <property type="match status" value="1"/>
</dbReference>
<evidence type="ECO:0000256" key="1">
    <source>
        <dbReference type="ARBA" id="ARBA00022853"/>
    </source>
</evidence>
<accession>A0ABP0UKV8</accession>
<keyword evidence="6" id="KW-1185">Reference proteome</keyword>
<dbReference type="Pfam" id="PF07529">
    <property type="entry name" value="HSA"/>
    <property type="match status" value="1"/>
</dbReference>
<dbReference type="Proteomes" id="UP001497512">
    <property type="component" value="Chromosome 4"/>
</dbReference>
<feature type="compositionally biased region" description="Basic and acidic residues" evidence="2">
    <location>
        <begin position="340"/>
        <end position="352"/>
    </location>
</feature>
<evidence type="ECO:0000313" key="6">
    <source>
        <dbReference type="Proteomes" id="UP001497512"/>
    </source>
</evidence>
<dbReference type="Gene3D" id="1.10.10.60">
    <property type="entry name" value="Homeodomain-like"/>
    <property type="match status" value="1"/>
</dbReference>
<evidence type="ECO:0000313" key="5">
    <source>
        <dbReference type="EMBL" id="CAK9224057.1"/>
    </source>
</evidence>
<feature type="compositionally biased region" description="Polar residues" evidence="2">
    <location>
        <begin position="1928"/>
        <end position="1940"/>
    </location>
</feature>
<feature type="compositionally biased region" description="Basic and acidic residues" evidence="2">
    <location>
        <begin position="565"/>
        <end position="577"/>
    </location>
</feature>
<feature type="compositionally biased region" description="Gly residues" evidence="2">
    <location>
        <begin position="1442"/>
        <end position="1452"/>
    </location>
</feature>
<feature type="region of interest" description="Disordered" evidence="2">
    <location>
        <begin position="1015"/>
        <end position="1102"/>
    </location>
</feature>
<keyword evidence="1" id="KW-0156">Chromatin regulator</keyword>
<feature type="compositionally biased region" description="Low complexity" evidence="2">
    <location>
        <begin position="1912"/>
        <end position="1927"/>
    </location>
</feature>
<feature type="region of interest" description="Disordered" evidence="2">
    <location>
        <begin position="1232"/>
        <end position="1263"/>
    </location>
</feature>
<feature type="compositionally biased region" description="Polar residues" evidence="2">
    <location>
        <begin position="1883"/>
        <end position="1900"/>
    </location>
</feature>
<protein>
    <submittedName>
        <fullName evidence="5">Uncharacterized protein</fullName>
    </submittedName>
</protein>
<evidence type="ECO:0000259" key="4">
    <source>
        <dbReference type="PROSITE" id="PS51204"/>
    </source>
</evidence>
<feature type="region of interest" description="Disordered" evidence="2">
    <location>
        <begin position="1664"/>
        <end position="1952"/>
    </location>
</feature>
<feature type="compositionally biased region" description="Low complexity" evidence="2">
    <location>
        <begin position="1941"/>
        <end position="1952"/>
    </location>
</feature>
<feature type="region of interest" description="Disordered" evidence="2">
    <location>
        <begin position="340"/>
        <end position="366"/>
    </location>
</feature>
<dbReference type="SMART" id="SM00573">
    <property type="entry name" value="HSA"/>
    <property type="match status" value="1"/>
</dbReference>
<feature type="region of interest" description="Disordered" evidence="2">
    <location>
        <begin position="540"/>
        <end position="606"/>
    </location>
</feature>
<feature type="compositionally biased region" description="Polar residues" evidence="2">
    <location>
        <begin position="578"/>
        <end position="592"/>
    </location>
</feature>